<protein>
    <submittedName>
        <fullName evidence="2">C-terminal processing protease CtpA/Prc, contains a PDZ domain</fullName>
    </submittedName>
</protein>
<name>A0A1M6FFI8_9FLAO</name>
<dbReference type="PANTHER" id="PTHR32060:SF30">
    <property type="entry name" value="CARBOXY-TERMINAL PROCESSING PROTEASE CTPA"/>
    <property type="match status" value="1"/>
</dbReference>
<evidence type="ECO:0000313" key="2">
    <source>
        <dbReference type="EMBL" id="SHI96498.1"/>
    </source>
</evidence>
<dbReference type="PANTHER" id="PTHR32060">
    <property type="entry name" value="TAIL-SPECIFIC PROTEASE"/>
    <property type="match status" value="1"/>
</dbReference>
<dbReference type="PROSITE" id="PS51257">
    <property type="entry name" value="PROKAR_LIPOPROTEIN"/>
    <property type="match status" value="1"/>
</dbReference>
<dbReference type="GO" id="GO:0006508">
    <property type="term" value="P:proteolysis"/>
    <property type="evidence" value="ECO:0007669"/>
    <property type="project" value="UniProtKB-KW"/>
</dbReference>
<dbReference type="RefSeq" id="WP_072991056.1">
    <property type="nucleotide sequence ID" value="NZ_FQYU01000002.1"/>
</dbReference>
<dbReference type="Pfam" id="PF18294">
    <property type="entry name" value="Pept_S41_N"/>
    <property type="match status" value="1"/>
</dbReference>
<dbReference type="CDD" id="cd07561">
    <property type="entry name" value="Peptidase_S41_CPP_like"/>
    <property type="match status" value="1"/>
</dbReference>
<gene>
    <name evidence="2" type="ORF">SAMN04488513_102414</name>
</gene>
<dbReference type="InterPro" id="IPR041613">
    <property type="entry name" value="Pept_S41_N"/>
</dbReference>
<dbReference type="Gene3D" id="2.30.42.10">
    <property type="match status" value="1"/>
</dbReference>
<dbReference type="GO" id="GO:0007165">
    <property type="term" value="P:signal transduction"/>
    <property type="evidence" value="ECO:0007669"/>
    <property type="project" value="TreeGrafter"/>
</dbReference>
<sequence length="504" mass="56151">MKKFFIPLYIGTILFFVACSSDDNIIPDIEEPQEEQAAATAEDYPTQYFMWQVMNTFYFWQGDVANLADNKFSGPNDPDFIDFLASGSDPSDFFYNSLCNNHVNSVGEESAIDRFSGAVADYRDLLNSLQGISSSNGVEFNLYLANDLSSVYGVVTYIMPDSDASDKDIERGDVFTGVNGQALNINNYIDLLFGEDTSYTLNMAEFDNNNIVNNGNEVTLTKVENFSENPILINKIIEQNGLKIGYLMYNSFLAAYDDQLNEVFGTFKSENIDELILDFRYNPGGRVSSAIQIASSIYGAHTDEVFIRPRFNDKLQEQFGTPDNFTDTTFDSNTPINVLGLSRVYVITSDNTASASELVINGLEPYIDVVQIGGTTVGKNEFSNTFVDDPEGAFIYNAERESQINPDNLWGLQPLLGRNENADGFSDYTDGLVPDYLLDEDIENLGILGDENEPLLALTLSVISGETAKRSLSQPYPANYLTNSKMFRPTKDNMFMDGLLKNFN</sequence>
<dbReference type="GO" id="GO:0004175">
    <property type="term" value="F:endopeptidase activity"/>
    <property type="evidence" value="ECO:0007669"/>
    <property type="project" value="TreeGrafter"/>
</dbReference>
<evidence type="ECO:0000259" key="1">
    <source>
        <dbReference type="SMART" id="SM00245"/>
    </source>
</evidence>
<dbReference type="SMART" id="SM00245">
    <property type="entry name" value="TSPc"/>
    <property type="match status" value="1"/>
</dbReference>
<dbReference type="GO" id="GO:0008236">
    <property type="term" value="F:serine-type peptidase activity"/>
    <property type="evidence" value="ECO:0007669"/>
    <property type="project" value="InterPro"/>
</dbReference>
<proteinExistence type="predicted"/>
<keyword evidence="3" id="KW-1185">Reference proteome</keyword>
<dbReference type="Proteomes" id="UP000184543">
    <property type="component" value="Unassembled WGS sequence"/>
</dbReference>
<dbReference type="SUPFAM" id="SSF52096">
    <property type="entry name" value="ClpP/crotonase"/>
    <property type="match status" value="1"/>
</dbReference>
<keyword evidence="2" id="KW-0378">Hydrolase</keyword>
<dbReference type="EMBL" id="FQYU01000002">
    <property type="protein sequence ID" value="SHI96498.1"/>
    <property type="molecule type" value="Genomic_DNA"/>
</dbReference>
<accession>A0A1M6FFI8</accession>
<dbReference type="Pfam" id="PF03572">
    <property type="entry name" value="Peptidase_S41"/>
    <property type="match status" value="1"/>
</dbReference>
<organism evidence="2 3">
    <name type="scientific">Pseudozobellia thermophila</name>
    <dbReference type="NCBI Taxonomy" id="192903"/>
    <lineage>
        <taxon>Bacteria</taxon>
        <taxon>Pseudomonadati</taxon>
        <taxon>Bacteroidota</taxon>
        <taxon>Flavobacteriia</taxon>
        <taxon>Flavobacteriales</taxon>
        <taxon>Flavobacteriaceae</taxon>
        <taxon>Pseudozobellia</taxon>
    </lineage>
</organism>
<dbReference type="STRING" id="192903.SAMN04488513_102414"/>
<feature type="domain" description="Tail specific protease" evidence="1">
    <location>
        <begin position="213"/>
        <end position="439"/>
    </location>
</feature>
<dbReference type="GO" id="GO:0030288">
    <property type="term" value="C:outer membrane-bounded periplasmic space"/>
    <property type="evidence" value="ECO:0007669"/>
    <property type="project" value="TreeGrafter"/>
</dbReference>
<dbReference type="Gene3D" id="3.90.226.10">
    <property type="entry name" value="2-enoyl-CoA Hydratase, Chain A, domain 1"/>
    <property type="match status" value="1"/>
</dbReference>
<evidence type="ECO:0000313" key="3">
    <source>
        <dbReference type="Proteomes" id="UP000184543"/>
    </source>
</evidence>
<reference evidence="3" key="1">
    <citation type="submission" date="2016-11" db="EMBL/GenBank/DDBJ databases">
        <authorList>
            <person name="Varghese N."/>
            <person name="Submissions S."/>
        </authorList>
    </citation>
    <scope>NUCLEOTIDE SEQUENCE [LARGE SCALE GENOMIC DNA]</scope>
    <source>
        <strain evidence="3">DSM 19858</strain>
    </source>
</reference>
<dbReference type="InterPro" id="IPR029045">
    <property type="entry name" value="ClpP/crotonase-like_dom_sf"/>
</dbReference>
<keyword evidence="2" id="KW-0645">Protease</keyword>
<dbReference type="OrthoDB" id="7168509at2"/>
<dbReference type="AlphaFoldDB" id="A0A1M6FFI8"/>
<dbReference type="InterPro" id="IPR005151">
    <property type="entry name" value="Tail-specific_protease"/>
</dbReference>
<dbReference type="Gene3D" id="3.30.750.170">
    <property type="match status" value="1"/>
</dbReference>
<dbReference type="InterPro" id="IPR036034">
    <property type="entry name" value="PDZ_sf"/>
</dbReference>